<evidence type="ECO:0000256" key="2">
    <source>
        <dbReference type="HAMAP-Rule" id="MF_01805"/>
    </source>
</evidence>
<comment type="similarity">
    <text evidence="2">Belongs to the ScpA family.</text>
</comment>
<gene>
    <name evidence="2" type="primary">scpA</name>
    <name evidence="3" type="ORF">DEM34_07970</name>
</gene>
<dbReference type="OrthoDB" id="9811016at2"/>
<dbReference type="Proteomes" id="UP000245474">
    <property type="component" value="Unassembled WGS sequence"/>
</dbReference>
<reference evidence="3 4" key="1">
    <citation type="submission" date="2018-05" db="EMBL/GenBank/DDBJ databases">
        <title>Spiribacter halobius sp. nov., a moderately halophilic bacterium isolated from marine solar saltern.</title>
        <authorList>
            <person name="Zheng W.-S."/>
            <person name="Lu D.-C."/>
            <person name="Du Z.-J."/>
        </authorList>
    </citation>
    <scope>NUCLEOTIDE SEQUENCE [LARGE SCALE GENOMIC DNA]</scope>
    <source>
        <strain evidence="3 4">E85</strain>
    </source>
</reference>
<dbReference type="GO" id="GO:0006260">
    <property type="term" value="P:DNA replication"/>
    <property type="evidence" value="ECO:0007669"/>
    <property type="project" value="UniProtKB-UniRule"/>
</dbReference>
<dbReference type="RefSeq" id="WP_109678018.1">
    <property type="nucleotide sequence ID" value="NZ_CP086615.1"/>
</dbReference>
<dbReference type="PANTHER" id="PTHR33969:SF2">
    <property type="entry name" value="SEGREGATION AND CONDENSATION PROTEIN A"/>
    <property type="match status" value="1"/>
</dbReference>
<organism evidence="3 4">
    <name type="scientific">Sediminicurvatus halobius</name>
    <dbReference type="NCBI Taxonomy" id="2182432"/>
    <lineage>
        <taxon>Bacteria</taxon>
        <taxon>Pseudomonadati</taxon>
        <taxon>Pseudomonadota</taxon>
        <taxon>Gammaproteobacteria</taxon>
        <taxon>Chromatiales</taxon>
        <taxon>Ectothiorhodospiraceae</taxon>
        <taxon>Sediminicurvatus</taxon>
    </lineage>
</organism>
<keyword evidence="2" id="KW-0132">Cell division</keyword>
<dbReference type="Gene3D" id="6.10.250.2410">
    <property type="match status" value="1"/>
</dbReference>
<keyword evidence="2" id="KW-0159">Chromosome partition</keyword>
<comment type="subcellular location">
    <subcellularLocation>
        <location evidence="2">Cytoplasm</location>
    </subcellularLocation>
    <text evidence="2">Associated with two foci at the outer edges of the nucleoid region in young cells, and at four foci within both cell halves in older cells.</text>
</comment>
<dbReference type="Pfam" id="PF02616">
    <property type="entry name" value="SMC_ScpA"/>
    <property type="match status" value="1"/>
</dbReference>
<name>A0A2U2N328_9GAMM</name>
<proteinExistence type="inferred from homology"/>
<dbReference type="HAMAP" id="MF_01805">
    <property type="entry name" value="ScpA"/>
    <property type="match status" value="1"/>
</dbReference>
<dbReference type="PANTHER" id="PTHR33969">
    <property type="entry name" value="SEGREGATION AND CONDENSATION PROTEIN A"/>
    <property type="match status" value="1"/>
</dbReference>
<dbReference type="GO" id="GO:0007059">
    <property type="term" value="P:chromosome segregation"/>
    <property type="evidence" value="ECO:0007669"/>
    <property type="project" value="UniProtKB-UniRule"/>
</dbReference>
<evidence type="ECO:0000313" key="3">
    <source>
        <dbReference type="EMBL" id="PWG63492.1"/>
    </source>
</evidence>
<comment type="subunit">
    <text evidence="2">Component of a cohesin-like complex composed of ScpA, ScpB and the Smc homodimer, in which ScpA and ScpB bind to the head domain of Smc. The presence of the three proteins is required for the association of the complex with DNA.</text>
</comment>
<keyword evidence="2" id="KW-0963">Cytoplasm</keyword>
<dbReference type="GO" id="GO:0005737">
    <property type="term" value="C:cytoplasm"/>
    <property type="evidence" value="ECO:0007669"/>
    <property type="project" value="UniProtKB-SubCell"/>
</dbReference>
<dbReference type="InterPro" id="IPR003768">
    <property type="entry name" value="ScpA"/>
</dbReference>
<dbReference type="EMBL" id="QFFI01000010">
    <property type="protein sequence ID" value="PWG63492.1"/>
    <property type="molecule type" value="Genomic_DNA"/>
</dbReference>
<comment type="function">
    <text evidence="2">Participates in chromosomal partition during cell division. May act via the formation of a condensin-like complex containing Smc and ScpB that pull DNA away from mid-cell into both cell halves.</text>
</comment>
<accession>A0A2U2N328</accession>
<dbReference type="AlphaFoldDB" id="A0A2U2N328"/>
<keyword evidence="4" id="KW-1185">Reference proteome</keyword>
<dbReference type="GO" id="GO:0051301">
    <property type="term" value="P:cell division"/>
    <property type="evidence" value="ECO:0007669"/>
    <property type="project" value="UniProtKB-KW"/>
</dbReference>
<evidence type="ECO:0000313" key="4">
    <source>
        <dbReference type="Proteomes" id="UP000245474"/>
    </source>
</evidence>
<comment type="caution">
    <text evidence="3">The sequence shown here is derived from an EMBL/GenBank/DDBJ whole genome shotgun (WGS) entry which is preliminary data.</text>
</comment>
<keyword evidence="2" id="KW-0131">Cell cycle</keyword>
<evidence type="ECO:0000256" key="1">
    <source>
        <dbReference type="ARBA" id="ARBA00044777"/>
    </source>
</evidence>
<sequence>MQEAAAGSDDAAPIARVRGEPLADLPRDLYIPPDALEVFLETFEGPLDLLLYLIRRQNLDILDIPIAEITRQYMAYVELMKDVRLELAAEYLVMAAVLAEIKSRMLLPRPPAADQDEEHDPRAELVRRLQEYERYKEAAAELDNLPRVARDIFPAKALAPEMTTARQEPEVALRELLAAFAEVLDRAEMFTHHQVQREALSVRQRMAETLEALSGERFTGLGDLLRPEEGRAGVVVTFLAILELLKASLVELVQAEPFAPLYLRAAGSRSEAPPVPADGEGA</sequence>
<protein>
    <recommendedName>
        <fullName evidence="1 2">Segregation and condensation protein A</fullName>
    </recommendedName>
</protein>